<dbReference type="GO" id="GO:0016829">
    <property type="term" value="F:lyase activity"/>
    <property type="evidence" value="ECO:0007669"/>
    <property type="project" value="UniProtKB-KW"/>
</dbReference>
<evidence type="ECO:0000256" key="1">
    <source>
        <dbReference type="ARBA" id="ARBA00022729"/>
    </source>
</evidence>
<keyword evidence="1 3" id="KW-0732">Signal</keyword>
<protein>
    <recommendedName>
        <fullName evidence="4">Alginate lyase domain-containing protein</fullName>
    </recommendedName>
</protein>
<dbReference type="InterPro" id="IPR008397">
    <property type="entry name" value="Alginate_lyase_dom"/>
</dbReference>
<dbReference type="GO" id="GO:0042597">
    <property type="term" value="C:periplasmic space"/>
    <property type="evidence" value="ECO:0007669"/>
    <property type="project" value="InterPro"/>
</dbReference>
<keyword evidence="2" id="KW-0456">Lyase</keyword>
<evidence type="ECO:0000256" key="2">
    <source>
        <dbReference type="ARBA" id="ARBA00023239"/>
    </source>
</evidence>
<evidence type="ECO:0000256" key="3">
    <source>
        <dbReference type="SAM" id="SignalP"/>
    </source>
</evidence>
<comment type="caution">
    <text evidence="5">The sequence shown here is derived from an EMBL/GenBank/DDBJ whole genome shotgun (WGS) entry which is preliminary data.</text>
</comment>
<evidence type="ECO:0000313" key="6">
    <source>
        <dbReference type="Proteomes" id="UP000249363"/>
    </source>
</evidence>
<name>A0A364KS79_TALAM</name>
<dbReference type="RefSeq" id="XP_040730921.1">
    <property type="nucleotide sequence ID" value="XM_040874560.1"/>
</dbReference>
<accession>A0A364KS79</accession>
<dbReference type="EMBL" id="MIKG01000003">
    <property type="protein sequence ID" value="RAO66404.1"/>
    <property type="molecule type" value="Genomic_DNA"/>
</dbReference>
<evidence type="ECO:0000259" key="4">
    <source>
        <dbReference type="Pfam" id="PF05426"/>
    </source>
</evidence>
<dbReference type="GeneID" id="63791633"/>
<proteinExistence type="predicted"/>
<dbReference type="Proteomes" id="UP000249363">
    <property type="component" value="Unassembled WGS sequence"/>
</dbReference>
<dbReference type="STRING" id="1196081.A0A364KS79"/>
<sequence>MISKSFLLLFSAFVPFIQAAFVHPGAMHTAADFTRIKNYVAAKSTPWYTGWELLLNSSYAQSTYTSHAVATIYRGDDGIHAQNYALLYDDAAAMYQLAIRWRISGDATYADAAVNLLNSWGTTLKLISGNPDQWLATGLYGYQLANAAEIMRDYSGWSSTDFATFQHMMEDVFAAQNEYFLLTHNGSANIPYANWDLCNMASMLSIGILNDNATKYDWVLDYFYNGWGHGAVGNKTNFIIANFTESGSSKILSQGQEAGRDQGHATLDFTLAGVLAQQAYNQGTDLFAAVGNAFLKGSEYVSKYNVGYDVPYTTYVSYEGTQSVISDSARGDVRPGFELLYAHYNDLKKLNASWTGRYRDYVNSNISAGVEGGGGLWHTHDDLERIRNGVLNNEEPWKSAYANFSINSYSQANYTMKGPYSVLCRGSCSNYTSFSQDVRAAYQNALMWYITKEQGHWDRATTILDSWGSNLTNIIGTDTSLLVGLEGDFFANAGEIMRWEGNWTEKGAAAIGTSGFSNQLYWLFARQSVVIGQANYGMVSIKGLLSFGVYLDDVQMYNYALHAWQNDLCAGIYGNFDPATGQSAETGRDQQHSQGGLGWTAEAARVVQSQGTDLYSFDNNMLLKAAEYAAQYNLGYDVPYDEKFYRCEAILVNGPWSGPSPMGRGYQSSPSVWDILYYQYVVKRGVTAPWLTKIKKAIDSIGGERIGTTNIDDHPSWGDLIWSYPGKGSFLNNDSYTIWGGGEIGQNGTGNLNLT</sequence>
<gene>
    <name evidence="5" type="ORF">BHQ10_002416</name>
</gene>
<dbReference type="OrthoDB" id="5280547at2759"/>
<dbReference type="Gene3D" id="1.50.10.100">
    <property type="entry name" value="Chondroitin AC/alginate lyase"/>
    <property type="match status" value="2"/>
</dbReference>
<dbReference type="SUPFAM" id="SSF48230">
    <property type="entry name" value="Chondroitin AC/alginate lyase"/>
    <property type="match status" value="2"/>
</dbReference>
<dbReference type="InterPro" id="IPR008929">
    <property type="entry name" value="Chondroitin_lyas"/>
</dbReference>
<feature type="domain" description="Alginate lyase" evidence="4">
    <location>
        <begin position="80"/>
        <end position="304"/>
    </location>
</feature>
<feature type="domain" description="Alginate lyase" evidence="4">
    <location>
        <begin position="431"/>
        <end position="632"/>
    </location>
</feature>
<keyword evidence="6" id="KW-1185">Reference proteome</keyword>
<organism evidence="5 6">
    <name type="scientific">Talaromyces amestolkiae</name>
    <dbReference type="NCBI Taxonomy" id="1196081"/>
    <lineage>
        <taxon>Eukaryota</taxon>
        <taxon>Fungi</taxon>
        <taxon>Dikarya</taxon>
        <taxon>Ascomycota</taxon>
        <taxon>Pezizomycotina</taxon>
        <taxon>Eurotiomycetes</taxon>
        <taxon>Eurotiomycetidae</taxon>
        <taxon>Eurotiales</taxon>
        <taxon>Trichocomaceae</taxon>
        <taxon>Talaromyces</taxon>
        <taxon>Talaromyces sect. Talaromyces</taxon>
    </lineage>
</organism>
<evidence type="ECO:0000313" key="5">
    <source>
        <dbReference type="EMBL" id="RAO66404.1"/>
    </source>
</evidence>
<feature type="signal peptide" evidence="3">
    <location>
        <begin position="1"/>
        <end position="19"/>
    </location>
</feature>
<dbReference type="Pfam" id="PF05426">
    <property type="entry name" value="Alginate_lyase"/>
    <property type="match status" value="2"/>
</dbReference>
<reference evidence="5 6" key="1">
    <citation type="journal article" date="2017" name="Biotechnol. Biofuels">
        <title>Differential beta-glucosidase expression as a function of carbon source availability in Talaromyces amestolkiae: a genomic and proteomic approach.</title>
        <authorList>
            <person name="de Eugenio L.I."/>
            <person name="Mendez-Liter J.A."/>
            <person name="Nieto-Dominguez M."/>
            <person name="Alonso L."/>
            <person name="Gil-Munoz J."/>
            <person name="Barriuso J."/>
            <person name="Prieto A."/>
            <person name="Martinez M.J."/>
        </authorList>
    </citation>
    <scope>NUCLEOTIDE SEQUENCE [LARGE SCALE GENOMIC DNA]</scope>
    <source>
        <strain evidence="5 6">CIB</strain>
    </source>
</reference>
<feature type="chain" id="PRO_5016652942" description="Alginate lyase domain-containing protein" evidence="3">
    <location>
        <begin position="20"/>
        <end position="755"/>
    </location>
</feature>
<dbReference type="AlphaFoldDB" id="A0A364KS79"/>